<dbReference type="PANTHER" id="PTHR21392">
    <property type="entry name" value="TRNA-URIDINE AMINOCARBOXYPROPYLTRANSFERASE 2"/>
    <property type="match status" value="1"/>
</dbReference>
<feature type="domain" description="DTW" evidence="6">
    <location>
        <begin position="1"/>
        <end position="187"/>
    </location>
</feature>
<evidence type="ECO:0000256" key="3">
    <source>
        <dbReference type="ARBA" id="ARBA00022691"/>
    </source>
</evidence>
<protein>
    <recommendedName>
        <fullName evidence="1">tRNA-uridine aminocarboxypropyltransferase</fullName>
        <ecNumber evidence="1">2.5.1.25</ecNumber>
    </recommendedName>
</protein>
<dbReference type="PANTHER" id="PTHR21392:SF0">
    <property type="entry name" value="TRNA-URIDINE AMINOCARBOXYPROPYLTRANSFERASE 2"/>
    <property type="match status" value="1"/>
</dbReference>
<keyword evidence="3" id="KW-0949">S-adenosyl-L-methionine</keyword>
<keyword evidence="2" id="KW-0808">Transferase</keyword>
<dbReference type="Proteomes" id="UP000304912">
    <property type="component" value="Chromosome"/>
</dbReference>
<dbReference type="GO" id="GO:0016432">
    <property type="term" value="F:tRNA-uridine aminocarboxypropyltransferase activity"/>
    <property type="evidence" value="ECO:0007669"/>
    <property type="project" value="UniProtKB-EC"/>
</dbReference>
<proteinExistence type="inferred from homology"/>
<gene>
    <name evidence="7" type="ORF">FBQ74_17065</name>
</gene>
<keyword evidence="8" id="KW-1185">Reference proteome</keyword>
<dbReference type="EMBL" id="CP039852">
    <property type="protein sequence ID" value="QCZ95079.1"/>
    <property type="molecule type" value="Genomic_DNA"/>
</dbReference>
<dbReference type="EC" id="2.5.1.25" evidence="1"/>
<evidence type="ECO:0000256" key="5">
    <source>
        <dbReference type="ARBA" id="ARBA00034489"/>
    </source>
</evidence>
<dbReference type="InterPro" id="IPR005636">
    <property type="entry name" value="DTW"/>
</dbReference>
<evidence type="ECO:0000256" key="1">
    <source>
        <dbReference type="ARBA" id="ARBA00012386"/>
    </source>
</evidence>
<dbReference type="OrthoDB" id="268835at2"/>
<evidence type="ECO:0000313" key="8">
    <source>
        <dbReference type="Proteomes" id="UP000304912"/>
    </source>
</evidence>
<evidence type="ECO:0000259" key="6">
    <source>
        <dbReference type="SMART" id="SM01144"/>
    </source>
</evidence>
<sequence>MRVYCKTCGYPQTTCLCAHIDSREAPASVLILQHHREVGHAKNTARLITLGLSNATVAAGKTREDFSHVESKVDVQSSALIYPGEKSQPIESAAFTSNVPKTLVFIDGSWRQAFALYSQLPWLSALPQWCFNHAPDSNYTIRHTSQPKSLSTLEAVAYSLKTGYGFDSDPLLALQTAMQNSWQGPAHHRR</sequence>
<dbReference type="Pfam" id="PF03942">
    <property type="entry name" value="DTW"/>
    <property type="match status" value="1"/>
</dbReference>
<evidence type="ECO:0000256" key="4">
    <source>
        <dbReference type="ARBA" id="ARBA00022694"/>
    </source>
</evidence>
<dbReference type="KEGG" id="salk:FBQ74_17065"/>
<comment type="similarity">
    <text evidence="5">Belongs to the TDD superfamily. DTWD2 family.</text>
</comment>
<keyword evidence="4" id="KW-0819">tRNA processing</keyword>
<dbReference type="InterPro" id="IPR039262">
    <property type="entry name" value="DTWD2/TAPT"/>
</dbReference>
<evidence type="ECO:0000256" key="2">
    <source>
        <dbReference type="ARBA" id="ARBA00022679"/>
    </source>
</evidence>
<dbReference type="RefSeq" id="WP_139757809.1">
    <property type="nucleotide sequence ID" value="NZ_CP039852.1"/>
</dbReference>
<dbReference type="GO" id="GO:0008033">
    <property type="term" value="P:tRNA processing"/>
    <property type="evidence" value="ECO:0007669"/>
    <property type="project" value="UniProtKB-KW"/>
</dbReference>
<dbReference type="SMART" id="SM01144">
    <property type="entry name" value="DTW"/>
    <property type="match status" value="1"/>
</dbReference>
<dbReference type="AlphaFoldDB" id="A0A5B7YK22"/>
<accession>A0A5B7YK22</accession>
<name>A0A5B7YK22_9ALTE</name>
<evidence type="ECO:0000313" key="7">
    <source>
        <dbReference type="EMBL" id="QCZ95079.1"/>
    </source>
</evidence>
<reference evidence="7 8" key="1">
    <citation type="submission" date="2019-04" db="EMBL/GenBank/DDBJ databases">
        <title>Salinimonas iocasae sp. nov., a halophilic bacterium isolated from the outer tube casing of tubeworms in Okinawa Trough.</title>
        <authorList>
            <person name="Zhang H."/>
            <person name="Wang H."/>
            <person name="Li C."/>
        </authorList>
    </citation>
    <scope>NUCLEOTIDE SEQUENCE [LARGE SCALE GENOMIC DNA]</scope>
    <source>
        <strain evidence="7 8">KX18D6</strain>
    </source>
</reference>
<organism evidence="7 8">
    <name type="scientific">Salinimonas iocasae</name>
    <dbReference type="NCBI Taxonomy" id="2572577"/>
    <lineage>
        <taxon>Bacteria</taxon>
        <taxon>Pseudomonadati</taxon>
        <taxon>Pseudomonadota</taxon>
        <taxon>Gammaproteobacteria</taxon>
        <taxon>Alteromonadales</taxon>
        <taxon>Alteromonadaceae</taxon>
        <taxon>Alteromonas/Salinimonas group</taxon>
        <taxon>Salinimonas</taxon>
    </lineage>
</organism>